<keyword evidence="6 8" id="KW-0658">Purine biosynthesis</keyword>
<dbReference type="Gene3D" id="3.60.20.10">
    <property type="entry name" value="Glutamine Phosphoribosylpyrophosphate, subunit 1, domain 1"/>
    <property type="match status" value="1"/>
</dbReference>
<dbReference type="GO" id="GO:0009113">
    <property type="term" value="P:purine nucleobase biosynthetic process"/>
    <property type="evidence" value="ECO:0007669"/>
    <property type="project" value="InterPro"/>
</dbReference>
<dbReference type="GO" id="GO:0004044">
    <property type="term" value="F:amidophosphoribosyltransferase activity"/>
    <property type="evidence" value="ECO:0007669"/>
    <property type="project" value="UniProtKB-EC"/>
</dbReference>
<feature type="active site" description="Nucleophile" evidence="9">
    <location>
        <position position="2"/>
    </location>
</feature>
<evidence type="ECO:0000256" key="1">
    <source>
        <dbReference type="ARBA" id="ARBA00005209"/>
    </source>
</evidence>
<dbReference type="Gene3D" id="3.40.50.2020">
    <property type="match status" value="1"/>
</dbReference>
<evidence type="ECO:0000259" key="12">
    <source>
        <dbReference type="PROSITE" id="PS51278"/>
    </source>
</evidence>
<dbReference type="GO" id="GO:0006164">
    <property type="term" value="P:purine nucleotide biosynthetic process"/>
    <property type="evidence" value="ECO:0007669"/>
    <property type="project" value="UniProtKB-KW"/>
</dbReference>
<keyword evidence="5 8" id="KW-0808">Transferase</keyword>
<feature type="compositionally biased region" description="Polar residues" evidence="11">
    <location>
        <begin position="515"/>
        <end position="535"/>
    </location>
</feature>
<dbReference type="InterPro" id="IPR029055">
    <property type="entry name" value="Ntn_hydrolases_N"/>
</dbReference>
<evidence type="ECO:0000313" key="13">
    <source>
        <dbReference type="EMBL" id="KAH6603587.1"/>
    </source>
</evidence>
<evidence type="ECO:0000256" key="3">
    <source>
        <dbReference type="ARBA" id="ARBA00011941"/>
    </source>
</evidence>
<dbReference type="InterPro" id="IPR000836">
    <property type="entry name" value="PRTase_dom"/>
</dbReference>
<protein>
    <recommendedName>
        <fullName evidence="3 8">Amidophosphoribosyltransferase</fullName>
        <shortName evidence="8">ATase</shortName>
        <ecNumber evidence="3 8">2.4.2.14</ecNumber>
    </recommendedName>
    <alternativeName>
        <fullName evidence="8">Glutamine phosphoribosylpyrophosphate amidotransferase</fullName>
    </alternativeName>
</protein>
<evidence type="ECO:0000256" key="9">
    <source>
        <dbReference type="PIRSR" id="PIRSR000485-1"/>
    </source>
</evidence>
<gene>
    <name evidence="13" type="ORF">Trco_008362</name>
</gene>
<dbReference type="InterPro" id="IPR005854">
    <property type="entry name" value="PurF"/>
</dbReference>
<dbReference type="EC" id="2.4.2.14" evidence="3 8"/>
<comment type="cofactor">
    <cofactor evidence="10">
        <name>Mg(2+)</name>
        <dbReference type="ChEBI" id="CHEBI:18420"/>
    </cofactor>
    <text evidence="10">Binds 1 Mg(2+) ion per subunit.</text>
</comment>
<name>A0A9P8QJ89_9HYPO</name>
<evidence type="ECO:0000256" key="10">
    <source>
        <dbReference type="PIRSR" id="PIRSR000485-2"/>
    </source>
</evidence>
<evidence type="ECO:0000256" key="11">
    <source>
        <dbReference type="SAM" id="MobiDB-lite"/>
    </source>
</evidence>
<dbReference type="OrthoDB" id="191723at2759"/>
<comment type="similarity">
    <text evidence="2 8">In the C-terminal section; belongs to the purine/pyrimidine phosphoribosyltransferase family.</text>
</comment>
<dbReference type="EMBL" id="JAIWOZ010000007">
    <property type="protein sequence ID" value="KAH6603587.1"/>
    <property type="molecule type" value="Genomic_DNA"/>
</dbReference>
<proteinExistence type="inferred from homology"/>
<dbReference type="NCBIfam" id="TIGR01134">
    <property type="entry name" value="purF"/>
    <property type="match status" value="1"/>
</dbReference>
<accession>A0A9P8QJ89</accession>
<dbReference type="InterPro" id="IPR029057">
    <property type="entry name" value="PRTase-like"/>
</dbReference>
<evidence type="ECO:0000256" key="2">
    <source>
        <dbReference type="ARBA" id="ARBA00010138"/>
    </source>
</evidence>
<dbReference type="SUPFAM" id="SSF56235">
    <property type="entry name" value="N-terminal nucleophile aminohydrolases (Ntn hydrolases)"/>
    <property type="match status" value="1"/>
</dbReference>
<feature type="binding site" evidence="10">
    <location>
        <position position="377"/>
    </location>
    <ligand>
        <name>Mg(2+)</name>
        <dbReference type="ChEBI" id="CHEBI:18420"/>
    </ligand>
</feature>
<dbReference type="GO" id="GO:0046872">
    <property type="term" value="F:metal ion binding"/>
    <property type="evidence" value="ECO:0007669"/>
    <property type="project" value="UniProtKB-KW"/>
</dbReference>
<evidence type="ECO:0000256" key="4">
    <source>
        <dbReference type="ARBA" id="ARBA00022676"/>
    </source>
</evidence>
<reference evidence="13" key="1">
    <citation type="submission" date="2021-08" db="EMBL/GenBank/DDBJ databases">
        <title>Chromosome-Level Trichoderma cornu-damae using Hi-C Data.</title>
        <authorList>
            <person name="Kim C.S."/>
        </authorList>
    </citation>
    <scope>NUCLEOTIDE SEQUENCE</scope>
    <source>
        <strain evidence="13">KA19-0412C</strain>
    </source>
</reference>
<dbReference type="CDD" id="cd06223">
    <property type="entry name" value="PRTases_typeI"/>
    <property type="match status" value="1"/>
</dbReference>
<feature type="region of interest" description="Disordered" evidence="11">
    <location>
        <begin position="515"/>
        <end position="544"/>
    </location>
</feature>
<feature type="binding site" evidence="10">
    <location>
        <position position="378"/>
    </location>
    <ligand>
        <name>Mg(2+)</name>
        <dbReference type="ChEBI" id="CHEBI:18420"/>
    </ligand>
</feature>
<keyword evidence="4 8" id="KW-0328">Glycosyltransferase</keyword>
<evidence type="ECO:0000256" key="8">
    <source>
        <dbReference type="PIRNR" id="PIRNR000485"/>
    </source>
</evidence>
<evidence type="ECO:0000256" key="5">
    <source>
        <dbReference type="ARBA" id="ARBA00022679"/>
    </source>
</evidence>
<dbReference type="PROSITE" id="PS51278">
    <property type="entry name" value="GATASE_TYPE_2"/>
    <property type="match status" value="1"/>
</dbReference>
<organism evidence="13 14">
    <name type="scientific">Trichoderma cornu-damae</name>
    <dbReference type="NCBI Taxonomy" id="654480"/>
    <lineage>
        <taxon>Eukaryota</taxon>
        <taxon>Fungi</taxon>
        <taxon>Dikarya</taxon>
        <taxon>Ascomycota</taxon>
        <taxon>Pezizomycotina</taxon>
        <taxon>Sordariomycetes</taxon>
        <taxon>Hypocreomycetidae</taxon>
        <taxon>Hypocreales</taxon>
        <taxon>Hypocreaceae</taxon>
        <taxon>Trichoderma</taxon>
    </lineage>
</organism>
<keyword evidence="10" id="KW-0479">Metal-binding</keyword>
<evidence type="ECO:0000313" key="14">
    <source>
        <dbReference type="Proteomes" id="UP000827724"/>
    </source>
</evidence>
<dbReference type="InterPro" id="IPR017932">
    <property type="entry name" value="GATase_2_dom"/>
</dbReference>
<dbReference type="Proteomes" id="UP000827724">
    <property type="component" value="Unassembled WGS sequence"/>
</dbReference>
<keyword evidence="7" id="KW-0315">Glutamine amidotransferase</keyword>
<sequence>MCGVTGLMLGDPKATTAAIELHESLFYLQHASTSRRGQDAAGISVCNEGRVYQRKGLGMAQKVFAEFDGLSLLEQLPGGFGIAHVRYPTAGTSSASEAQPLYVNSPFGLSISVNGNVINPDYLRDFLDNEARRHVNSDSDSELLLNVFAHALNELGKARVNVDDIFASLREVYAKCVGAYACTAMVTGFGILGFRDANGIRPLCFGSRPSQTLEGARDYFLASESVALRQLGFTDIVDVLPGQAVFIQKGGKVHFRQIVQPRSYTPDVFEYVYLARPDSCMDGISVHRSRQNMGVKLAKKMREVLTEKEIDEIDTSNTAAATLASYLDRPYSNAFVKNRYVYRTFILPGQEARKKGIRRKLSPIESEFDGKAICIVDDSIVRGNTSREIVQMAREAGATRVYVVSCSPEITNQHIYGIDLADPAELVAYNRTPEEVAENIQADKVIFQTLDDLKAACIEAAEDGSKVKEFEVGVFSGKYTTEVPEGYFEHISQLRGKNKKRKLANCAEAMLSANGGTANETPGQQTAGITRNGFASPQYREDIK</sequence>
<dbReference type="AlphaFoldDB" id="A0A9P8QJ89"/>
<dbReference type="PANTHER" id="PTHR11907">
    <property type="entry name" value="AMIDOPHOSPHORIBOSYLTRANSFERASE"/>
    <property type="match status" value="1"/>
</dbReference>
<feature type="domain" description="Glutamine amidotransferase type-2" evidence="12">
    <location>
        <begin position="2"/>
        <end position="250"/>
    </location>
</feature>
<dbReference type="SUPFAM" id="SSF53271">
    <property type="entry name" value="PRTase-like"/>
    <property type="match status" value="1"/>
</dbReference>
<dbReference type="PIRSF" id="PIRSF000485">
    <property type="entry name" value="Amd_phspho_trans"/>
    <property type="match status" value="1"/>
</dbReference>
<comment type="catalytic activity">
    <reaction evidence="8">
        <text>5-phospho-beta-D-ribosylamine + L-glutamate + diphosphate = 5-phospho-alpha-D-ribose 1-diphosphate + L-glutamine + H2O</text>
        <dbReference type="Rhea" id="RHEA:14905"/>
        <dbReference type="ChEBI" id="CHEBI:15377"/>
        <dbReference type="ChEBI" id="CHEBI:29985"/>
        <dbReference type="ChEBI" id="CHEBI:33019"/>
        <dbReference type="ChEBI" id="CHEBI:58017"/>
        <dbReference type="ChEBI" id="CHEBI:58359"/>
        <dbReference type="ChEBI" id="CHEBI:58681"/>
        <dbReference type="EC" id="2.4.2.14"/>
    </reaction>
</comment>
<feature type="binding site" evidence="10">
    <location>
        <position position="315"/>
    </location>
    <ligand>
        <name>Mg(2+)</name>
        <dbReference type="ChEBI" id="CHEBI:18420"/>
    </ligand>
</feature>
<comment type="pathway">
    <text evidence="1 8">Purine metabolism; IMP biosynthesis via de novo pathway; N(1)-(5-phospho-D-ribosyl)glycinamide from 5-phospho-alpha-D-ribose 1-diphosphate: step 1/2.</text>
</comment>
<dbReference type="Pfam" id="PF13522">
    <property type="entry name" value="GATase_6"/>
    <property type="match status" value="1"/>
</dbReference>
<evidence type="ECO:0000256" key="6">
    <source>
        <dbReference type="ARBA" id="ARBA00022755"/>
    </source>
</evidence>
<keyword evidence="10" id="KW-0460">Magnesium</keyword>
<comment type="caution">
    <text evidence="13">The sequence shown here is derived from an EMBL/GenBank/DDBJ whole genome shotgun (WGS) entry which is preliminary data.</text>
</comment>
<evidence type="ECO:0000256" key="7">
    <source>
        <dbReference type="ARBA" id="ARBA00022962"/>
    </source>
</evidence>
<keyword evidence="14" id="KW-1185">Reference proteome</keyword>